<keyword evidence="2" id="KW-0472">Membrane</keyword>
<evidence type="ECO:0000313" key="5">
    <source>
        <dbReference type="EMBL" id="CAH0992732.1"/>
    </source>
</evidence>
<evidence type="ECO:0000256" key="2">
    <source>
        <dbReference type="SAM" id="Phobius"/>
    </source>
</evidence>
<reference evidence="5" key="1">
    <citation type="submission" date="2021-12" db="EMBL/GenBank/DDBJ databases">
        <authorList>
            <person name="Rodrigo-Torres L."/>
            <person name="Arahal R. D."/>
            <person name="Lucena T."/>
        </authorList>
    </citation>
    <scope>NUCLEOTIDE SEQUENCE</scope>
    <source>
        <strain evidence="5">CECT 8267</strain>
    </source>
</reference>
<dbReference type="RefSeq" id="WP_237445409.1">
    <property type="nucleotide sequence ID" value="NZ_CAKLPX010000003.1"/>
</dbReference>
<dbReference type="Pfam" id="PF13584">
    <property type="entry name" value="BatD"/>
    <property type="match status" value="1"/>
</dbReference>
<keyword evidence="2" id="KW-0812">Transmembrane</keyword>
<comment type="caution">
    <text evidence="5">The sequence shown here is derived from an EMBL/GenBank/DDBJ whole genome shotgun (WGS) entry which is preliminary data.</text>
</comment>
<sequence length="564" mass="61543">MTSTRQTLVTAITTLCLLLAANSSWAKATATIDRNPVIIDDSFVLTLQSDNGGYFNDDPDLSAISQDFTILSQSQNQQISFVNGNSTKVKTWQLTLNAKTTGDFTLPSITINDEQTAPIKITVIKPSAQANGQGQREIFIQASADLNTVYVQSPFTYTVLVATALPLAGGSELTAPDFGSAFSEQLEDRRYEKIINGINYNIIERRYLVYPQTEGELEISPTILRAKVAVGRRSAFGYNQSKNVTRRSDMATVNVIGKPDSYPASDWLPAKKLVLSQQWSEDPQHISVGDSITRTIKIQAQGLTAAQLPPLFLPELTGASVYADKPVINSHKTADDIIGERIESYAIIATQVGIITLPEVTIHWWNTLTNQLETAVLAATTITVSGDTAADATTASPKPLESPQKKITTPKGLNNTADASNSRLWQVISAALAVLWLITASLCFALYRQRGRHSAVESSVKPAAEETKLLMRQLIASCVKHDATSVETALLTWAKAYWPTARLNSLNQLADFSPELQPAIEELQVSLYSTSQTPWRGDKLIAALKLCQPMSGNRRSDLDPLYPA</sequence>
<evidence type="ECO:0000313" key="6">
    <source>
        <dbReference type="Proteomes" id="UP000838100"/>
    </source>
</evidence>
<proteinExistence type="predicted"/>
<evidence type="ECO:0000259" key="4">
    <source>
        <dbReference type="Pfam" id="PF25607"/>
    </source>
</evidence>
<keyword evidence="3" id="KW-0732">Signal</keyword>
<protein>
    <recommendedName>
        <fullName evidence="4">DUF7939 domain-containing protein</fullName>
    </recommendedName>
</protein>
<feature type="transmembrane region" description="Helical" evidence="2">
    <location>
        <begin position="424"/>
        <end position="447"/>
    </location>
</feature>
<dbReference type="InterPro" id="IPR057699">
    <property type="entry name" value="DUF7939"/>
</dbReference>
<dbReference type="Proteomes" id="UP000838100">
    <property type="component" value="Unassembled WGS sequence"/>
</dbReference>
<feature type="domain" description="DUF7939" evidence="4">
    <location>
        <begin position="470"/>
        <end position="548"/>
    </location>
</feature>
<dbReference type="EMBL" id="CAKLPX010000003">
    <property type="protein sequence ID" value="CAH0992732.1"/>
    <property type="molecule type" value="Genomic_DNA"/>
</dbReference>
<dbReference type="PANTHER" id="PTHR40940:SF1">
    <property type="entry name" value="PROTEIN BATD"/>
    <property type="match status" value="1"/>
</dbReference>
<feature type="chain" id="PRO_5046177512" description="DUF7939 domain-containing protein" evidence="3">
    <location>
        <begin position="27"/>
        <end position="564"/>
    </location>
</feature>
<accession>A0ABM9AHN2</accession>
<keyword evidence="2" id="KW-1133">Transmembrane helix</keyword>
<evidence type="ECO:0000256" key="3">
    <source>
        <dbReference type="SAM" id="SignalP"/>
    </source>
</evidence>
<feature type="region of interest" description="Disordered" evidence="1">
    <location>
        <begin position="388"/>
        <end position="414"/>
    </location>
</feature>
<dbReference type="Pfam" id="PF25607">
    <property type="entry name" value="DUF7939"/>
    <property type="match status" value="1"/>
</dbReference>
<organism evidence="5 6">
    <name type="scientific">Sinobacterium norvegicum</name>
    <dbReference type="NCBI Taxonomy" id="1641715"/>
    <lineage>
        <taxon>Bacteria</taxon>
        <taxon>Pseudomonadati</taxon>
        <taxon>Pseudomonadota</taxon>
        <taxon>Gammaproteobacteria</taxon>
        <taxon>Cellvibrionales</taxon>
        <taxon>Spongiibacteraceae</taxon>
        <taxon>Sinobacterium</taxon>
    </lineage>
</organism>
<feature type="signal peptide" evidence="3">
    <location>
        <begin position="1"/>
        <end position="26"/>
    </location>
</feature>
<gene>
    <name evidence="5" type="ORF">SIN8267_02868</name>
</gene>
<keyword evidence="6" id="KW-1185">Reference proteome</keyword>
<evidence type="ECO:0000256" key="1">
    <source>
        <dbReference type="SAM" id="MobiDB-lite"/>
    </source>
</evidence>
<feature type="compositionally biased region" description="Polar residues" evidence="1">
    <location>
        <begin position="405"/>
        <end position="414"/>
    </location>
</feature>
<dbReference type="InterPro" id="IPR025738">
    <property type="entry name" value="BatD"/>
</dbReference>
<dbReference type="PANTHER" id="PTHR40940">
    <property type="entry name" value="PROTEIN BATD-RELATED"/>
    <property type="match status" value="1"/>
</dbReference>
<name>A0ABM9AHN2_9GAMM</name>